<keyword evidence="3" id="KW-1185">Reference proteome</keyword>
<name>A0A8K0Y0K0_9RHOB</name>
<gene>
    <name evidence="2" type="ORF">JL811_11910</name>
</gene>
<dbReference type="CDD" id="cd04301">
    <property type="entry name" value="NAT_SF"/>
    <property type="match status" value="1"/>
</dbReference>
<dbReference type="PANTHER" id="PTHR13355">
    <property type="entry name" value="GLUCOSAMINE 6-PHOSPHATE N-ACETYLTRANSFERASE"/>
    <property type="match status" value="1"/>
</dbReference>
<dbReference type="InterPro" id="IPR000182">
    <property type="entry name" value="GNAT_dom"/>
</dbReference>
<dbReference type="SUPFAM" id="SSF55729">
    <property type="entry name" value="Acyl-CoA N-acyltransferases (Nat)"/>
    <property type="match status" value="1"/>
</dbReference>
<proteinExistence type="predicted"/>
<dbReference type="Pfam" id="PF00583">
    <property type="entry name" value="Acetyltransf_1"/>
    <property type="match status" value="1"/>
</dbReference>
<dbReference type="AlphaFoldDB" id="A0A8K0Y0K0"/>
<evidence type="ECO:0000313" key="3">
    <source>
        <dbReference type="Proteomes" id="UP000648908"/>
    </source>
</evidence>
<accession>A0A8K0Y0K0</accession>
<dbReference type="InterPro" id="IPR016181">
    <property type="entry name" value="Acyl_CoA_acyltransferase"/>
</dbReference>
<dbReference type="Proteomes" id="UP000648908">
    <property type="component" value="Unassembled WGS sequence"/>
</dbReference>
<evidence type="ECO:0000313" key="2">
    <source>
        <dbReference type="EMBL" id="MBL4917926.1"/>
    </source>
</evidence>
<dbReference type="Gene3D" id="3.40.630.30">
    <property type="match status" value="1"/>
</dbReference>
<dbReference type="InterPro" id="IPR039143">
    <property type="entry name" value="GNPNAT1-like"/>
</dbReference>
<comment type="caution">
    <text evidence="2">The sequence shown here is derived from an EMBL/GenBank/DDBJ whole genome shotgun (WGS) entry which is preliminary data.</text>
</comment>
<dbReference type="EMBL" id="JAESVN010000004">
    <property type="protein sequence ID" value="MBL4917926.1"/>
    <property type="molecule type" value="Genomic_DNA"/>
</dbReference>
<dbReference type="GO" id="GO:0008080">
    <property type="term" value="F:N-acetyltransferase activity"/>
    <property type="evidence" value="ECO:0007669"/>
    <property type="project" value="TreeGrafter"/>
</dbReference>
<dbReference type="RefSeq" id="WP_202688837.1">
    <property type="nucleotide sequence ID" value="NZ_JAESVN010000004.1"/>
</dbReference>
<dbReference type="PROSITE" id="PS51186">
    <property type="entry name" value="GNAT"/>
    <property type="match status" value="1"/>
</dbReference>
<protein>
    <submittedName>
        <fullName evidence="2">GNAT family N-acetyltransferase</fullName>
    </submittedName>
</protein>
<feature type="domain" description="N-acetyltransferase" evidence="1">
    <location>
        <begin position="6"/>
        <end position="157"/>
    </location>
</feature>
<dbReference type="PANTHER" id="PTHR13355:SF15">
    <property type="entry name" value="GCN5-RELATED N-ACETYLTRANSFERASE 3, CHLOROPLASTIC"/>
    <property type="match status" value="1"/>
</dbReference>
<sequence length="157" mass="17261">MDPSPIQIREANRSDLSRLLALYQHLVPDDAVPSRDVASSIFDRFLGYEGSAIFVGETCGHFVASCTLVVVPNLTRGGSPYGLIENVVTHGDYRKRGCGKCILDHATTAAWNAGCYKVMLMTGSKRPETFKFYLAAGFEQSKTGFQKRRIPVRPEGS</sequence>
<reference evidence="2" key="1">
    <citation type="submission" date="2021-01" db="EMBL/GenBank/DDBJ databases">
        <title>Tabrizicola alba sp. nov. a motile alkaliphilic bacterium isolated from a soda lake.</title>
        <authorList>
            <person name="Szuroczki S."/>
            <person name="Abbaszade G."/>
            <person name="Schumann P."/>
            <person name="Toth E."/>
        </authorList>
    </citation>
    <scope>NUCLEOTIDE SEQUENCE</scope>
    <source>
        <strain evidence="2">DMG-N-6</strain>
    </source>
</reference>
<evidence type="ECO:0000259" key="1">
    <source>
        <dbReference type="PROSITE" id="PS51186"/>
    </source>
</evidence>
<organism evidence="2 3">
    <name type="scientific">Szabonella alba</name>
    <dbReference type="NCBI Taxonomy" id="2804194"/>
    <lineage>
        <taxon>Bacteria</taxon>
        <taxon>Pseudomonadati</taxon>
        <taxon>Pseudomonadota</taxon>
        <taxon>Alphaproteobacteria</taxon>
        <taxon>Rhodobacterales</taxon>
        <taxon>Paracoccaceae</taxon>
        <taxon>Szabonella</taxon>
    </lineage>
</organism>